<keyword evidence="4" id="KW-0812">Transmembrane</keyword>
<dbReference type="Proteomes" id="UP000011135">
    <property type="component" value="Unassembled WGS sequence"/>
</dbReference>
<proteinExistence type="predicted"/>
<evidence type="ECO:0000256" key="1">
    <source>
        <dbReference type="ARBA" id="ARBA00004377"/>
    </source>
</evidence>
<evidence type="ECO:0000313" key="9">
    <source>
        <dbReference type="EMBL" id="ELR68819.1"/>
    </source>
</evidence>
<feature type="domain" description="DUF218" evidence="8">
    <location>
        <begin position="36"/>
        <end position="172"/>
    </location>
</feature>
<evidence type="ECO:0000256" key="6">
    <source>
        <dbReference type="ARBA" id="ARBA00023136"/>
    </source>
</evidence>
<reference evidence="9 10" key="1">
    <citation type="submission" date="2012-12" db="EMBL/GenBank/DDBJ databases">
        <title>Genome assembly of Fulvivirga imtechensis AK7.</title>
        <authorList>
            <person name="Nupur N."/>
            <person name="Khatri I."/>
            <person name="Kumar R."/>
            <person name="Subramanian S."/>
            <person name="Pinnaka A."/>
        </authorList>
    </citation>
    <scope>NUCLEOTIDE SEQUENCE [LARGE SCALE GENOMIC DNA]</scope>
    <source>
        <strain evidence="9 10">AK7</strain>
    </source>
</reference>
<dbReference type="PATRIC" id="fig|1237149.3.peg.5150"/>
<comment type="subcellular location">
    <subcellularLocation>
        <location evidence="1">Cell inner membrane</location>
        <topology evidence="1">Single-pass membrane protein</topology>
    </subcellularLocation>
</comment>
<evidence type="ECO:0000256" key="3">
    <source>
        <dbReference type="ARBA" id="ARBA00022519"/>
    </source>
</evidence>
<dbReference type="Pfam" id="PF02698">
    <property type="entry name" value="DUF218"/>
    <property type="match status" value="1"/>
</dbReference>
<keyword evidence="5" id="KW-1133">Transmembrane helix</keyword>
<comment type="function">
    <text evidence="7">Participates in the barrier function of the cell envelope.</text>
</comment>
<dbReference type="RefSeq" id="WP_009582897.1">
    <property type="nucleotide sequence ID" value="NZ_AMZN01000092.1"/>
</dbReference>
<name>L8JMU6_9BACT</name>
<dbReference type="STRING" id="1237149.C900_05832"/>
<keyword evidence="6" id="KW-0472">Membrane</keyword>
<evidence type="ECO:0000256" key="7">
    <source>
        <dbReference type="ARBA" id="ARBA00037355"/>
    </source>
</evidence>
<dbReference type="CDD" id="cd06259">
    <property type="entry name" value="YdcF-like"/>
    <property type="match status" value="1"/>
</dbReference>
<keyword evidence="3" id="KW-0997">Cell inner membrane</keyword>
<dbReference type="InterPro" id="IPR051599">
    <property type="entry name" value="Cell_Envelope_Assoc"/>
</dbReference>
<evidence type="ECO:0000259" key="8">
    <source>
        <dbReference type="Pfam" id="PF02698"/>
    </source>
</evidence>
<evidence type="ECO:0000256" key="2">
    <source>
        <dbReference type="ARBA" id="ARBA00022475"/>
    </source>
</evidence>
<protein>
    <submittedName>
        <fullName evidence="9">SanA protein</fullName>
    </submittedName>
</protein>
<dbReference type="GO" id="GO:0005886">
    <property type="term" value="C:plasma membrane"/>
    <property type="evidence" value="ECO:0007669"/>
    <property type="project" value="UniProtKB-SubCell"/>
</dbReference>
<gene>
    <name evidence="9" type="ORF">C900_05832</name>
</gene>
<sequence length="200" mass="22865">MAVALVGFVVITNLWIYFSTTADVYTELDKVPSSQVALVLGTSHRLVDGSPNPFFHERMKTAAELYKQGKVKHILVSGDNATIYYNEPHKMRQALIKLGIPSEKITLDYAGFRTLDSIIRCKKVFGQDNIIIITQPFHSYRALFISNYYDMQAVAMTTEKVESSIKVQIREYFARMLAVWDLYVIKKEPKFLGKKETLDV</sequence>
<comment type="caution">
    <text evidence="9">The sequence shown here is derived from an EMBL/GenBank/DDBJ whole genome shotgun (WGS) entry which is preliminary data.</text>
</comment>
<dbReference type="AlphaFoldDB" id="L8JMU6"/>
<evidence type="ECO:0000256" key="4">
    <source>
        <dbReference type="ARBA" id="ARBA00022692"/>
    </source>
</evidence>
<organism evidence="9 10">
    <name type="scientific">Fulvivirga imtechensis AK7</name>
    <dbReference type="NCBI Taxonomy" id="1237149"/>
    <lineage>
        <taxon>Bacteria</taxon>
        <taxon>Pseudomonadati</taxon>
        <taxon>Bacteroidota</taxon>
        <taxon>Cytophagia</taxon>
        <taxon>Cytophagales</taxon>
        <taxon>Fulvivirgaceae</taxon>
        <taxon>Fulvivirga</taxon>
    </lineage>
</organism>
<evidence type="ECO:0000256" key="5">
    <source>
        <dbReference type="ARBA" id="ARBA00022989"/>
    </source>
</evidence>
<keyword evidence="10" id="KW-1185">Reference proteome</keyword>
<dbReference type="InterPro" id="IPR003848">
    <property type="entry name" value="DUF218"/>
</dbReference>
<evidence type="ECO:0000313" key="10">
    <source>
        <dbReference type="Proteomes" id="UP000011135"/>
    </source>
</evidence>
<keyword evidence="2" id="KW-1003">Cell membrane</keyword>
<dbReference type="PANTHER" id="PTHR30336:SF0">
    <property type="entry name" value="PROTEIN SANA"/>
    <property type="match status" value="1"/>
</dbReference>
<dbReference type="eggNOG" id="COG2949">
    <property type="taxonomic scope" value="Bacteria"/>
</dbReference>
<accession>L8JMU6</accession>
<dbReference type="EMBL" id="AMZN01000092">
    <property type="protein sequence ID" value="ELR68819.1"/>
    <property type="molecule type" value="Genomic_DNA"/>
</dbReference>
<dbReference type="PANTHER" id="PTHR30336">
    <property type="entry name" value="INNER MEMBRANE PROTEIN, PROBABLE PERMEASE"/>
    <property type="match status" value="1"/>
</dbReference>